<dbReference type="GO" id="GO:0008654">
    <property type="term" value="P:phospholipid biosynthetic process"/>
    <property type="evidence" value="ECO:0007669"/>
    <property type="project" value="InterPro"/>
</dbReference>
<dbReference type="PROSITE" id="PS00584">
    <property type="entry name" value="PFKB_KINASES_2"/>
    <property type="match status" value="1"/>
</dbReference>
<dbReference type="Gene3D" id="3.30.360.10">
    <property type="entry name" value="Dihydrodipicolinate Reductase, domain 2"/>
    <property type="match status" value="1"/>
</dbReference>
<evidence type="ECO:0000256" key="8">
    <source>
        <dbReference type="ARBA" id="ARBA00022550"/>
    </source>
</evidence>
<dbReference type="PANTHER" id="PTHR11469:SF1">
    <property type="entry name" value="GLUCOSE-6-PHOSPHATE ISOMERASE"/>
    <property type="match status" value="1"/>
</dbReference>
<feature type="compositionally biased region" description="Pro residues" evidence="15">
    <location>
        <begin position="972"/>
        <end position="985"/>
    </location>
</feature>
<keyword evidence="9" id="KW-0808">Transferase</keyword>
<evidence type="ECO:0000256" key="3">
    <source>
        <dbReference type="ARBA" id="ARBA00004926"/>
    </source>
</evidence>
<dbReference type="GO" id="GO:0006096">
    <property type="term" value="P:glycolytic process"/>
    <property type="evidence" value="ECO:0007669"/>
    <property type="project" value="UniProtKB-UniPathway"/>
</dbReference>
<dbReference type="FunFam" id="3.40.50.10490:FF:000031">
    <property type="entry name" value="Glucose-6-phosphate isomerase"/>
    <property type="match status" value="1"/>
</dbReference>
<evidence type="ECO:0000256" key="5">
    <source>
        <dbReference type="ARBA" id="ARBA00006604"/>
    </source>
</evidence>
<dbReference type="GO" id="GO:0016301">
    <property type="term" value="F:kinase activity"/>
    <property type="evidence" value="ECO:0007669"/>
    <property type="project" value="UniProtKB-KW"/>
</dbReference>
<dbReference type="Pfam" id="PF00294">
    <property type="entry name" value="PfkB"/>
    <property type="match status" value="1"/>
</dbReference>
<dbReference type="Proteomes" id="UP000019335">
    <property type="component" value="Chromosome 3"/>
</dbReference>
<comment type="catalytic activity">
    <reaction evidence="1">
        <text>D-glucose 6-phosphate = 1D-myo-inositol 3-phosphate</text>
        <dbReference type="Rhea" id="RHEA:10716"/>
        <dbReference type="ChEBI" id="CHEBI:58401"/>
        <dbReference type="ChEBI" id="CHEBI:61548"/>
        <dbReference type="EC" id="5.5.1.4"/>
    </reaction>
</comment>
<gene>
    <name evidence="18" type="primary">IPS</name>
    <name evidence="18" type="ORF">Naga_100305g6</name>
</gene>
<feature type="region of interest" description="Disordered" evidence="15">
    <location>
        <begin position="1023"/>
        <end position="1055"/>
    </location>
</feature>
<dbReference type="InterPro" id="IPR029056">
    <property type="entry name" value="Ribokinase-like"/>
</dbReference>
<comment type="pathway">
    <text evidence="3 14">Carbohydrate degradation; glycolysis; D-glyceraldehyde 3-phosphate and glycerone phosphate from D-glucose: step 2/4.</text>
</comment>
<dbReference type="EC" id="5.3.1.9" evidence="14"/>
<feature type="region of interest" description="Disordered" evidence="15">
    <location>
        <begin position="913"/>
        <end position="1000"/>
    </location>
</feature>
<dbReference type="SUPFAM" id="SSF53697">
    <property type="entry name" value="SIS domain"/>
    <property type="match status" value="1"/>
</dbReference>
<dbReference type="GO" id="GO:0004347">
    <property type="term" value="F:glucose-6-phosphate isomerase activity"/>
    <property type="evidence" value="ECO:0007669"/>
    <property type="project" value="UniProtKB-EC"/>
</dbReference>
<feature type="compositionally biased region" description="Low complexity" evidence="15">
    <location>
        <begin position="986"/>
        <end position="1000"/>
    </location>
</feature>
<organism evidence="18 19">
    <name type="scientific">Nannochloropsis gaditana</name>
    <dbReference type="NCBI Taxonomy" id="72520"/>
    <lineage>
        <taxon>Eukaryota</taxon>
        <taxon>Sar</taxon>
        <taxon>Stramenopiles</taxon>
        <taxon>Ochrophyta</taxon>
        <taxon>Eustigmatophyceae</taxon>
        <taxon>Eustigmatales</taxon>
        <taxon>Monodopsidaceae</taxon>
        <taxon>Nannochloropsis</taxon>
    </lineage>
</organism>
<evidence type="ECO:0000313" key="19">
    <source>
        <dbReference type="Proteomes" id="UP000019335"/>
    </source>
</evidence>
<dbReference type="OrthoDB" id="2887at2759"/>
<evidence type="ECO:0000313" key="18">
    <source>
        <dbReference type="EMBL" id="EWM29429.1"/>
    </source>
</evidence>
<feature type="region of interest" description="Disordered" evidence="15">
    <location>
        <begin position="1609"/>
        <end position="1636"/>
    </location>
</feature>
<comment type="similarity">
    <text evidence="6">Belongs to the myo-inositol 1-phosphate synthase family.</text>
</comment>
<sequence length="1636" mass="176923">MSETSSFGILIVGLGGNNGVTLLAGLRANQLGLEWEAPTGKVKANYLGCITQLPKKGGKGGYKEAYELADANRAAVGGWDIRSTPLGDALYASHVLDYDLVRQVRASLNQVEKWKGVWDPSFIGESQHATATNAVDLSTTTHAQALALLRADIRRFRRLHNIPLAGHITVIWSASVERPSLGDYPTATALLAGIEANDPEVSPSLLYAAAACLEGCSFVNGGSQNTLCPGLTELAASRAQLHTPNGPVKARCYVLGTDFKAGQTKFKTAAVEYLRALGLAPTVIASSNHLGNNDMLNLTSKKTLDAKMRVKSDIFAGWEEAIDHQVRVMYTPFMGDEKRDVVEYTSLGFLGAPHTMLTYTRCMDSILCVPLMLDVAVWCDYFARKNVPPRRVALATAYLFKVPEGAAKGTDPGFFHQMAALEDVLAETKEGGREGGVGRGLTRKGLVKDVEGGGGMTEPWVGGVLCVGLSCLDLMLVGASGDGETFGAINTFQTQVFCPGGAAPQASVALADMLGMGGREGGREGERECAFTTSIVHVLTKMGRDVHGDELLRQLEQAGTDTSLVIRDAQHCTSLAVLPILASSGARGCFVNLQANDSFTPGEALAALREGVRAGEVQGVAAFHFGYPHLMINFQGPALRDFFQAAAEILDGVNGGEKEVGRRPARRRLLISMDLNGVTTRNSEPDVLAEAWAMTDVLHLNQEEAGLLLDWEATGLGAFDEVLSLPSLRAVGDALLQNGLGVVALTLGEQGAYVKVTNDEKRLQASATLAWQAAKWVGQEAFLPPFPVQAGAEVNTNGAGDAFIAGLLAAMLCKTESLSLKQATCFALLTARERVDSLRRASTPKASYNELLAEAMNLKGNRALRLQRMRRRRPSWLYRGISAFSTVMLCVNVVHATPSRGFSRHDLPPHSSAFIPRLPVSRACQGPDRGPATDKNTRRSSIRKMAMSINHRKPPRKYRGPIQGYRDEPLHHIPPPQSAPRPIPTPSSSSPSPPSSARAPRIAASIPLSKAASAAAASPFEPLHPSLSHFPPSSPSTSPSAAGAATQGSHPTYKLPSQTVEWQRLVRHAAEIKALHLRHLVQDPVRSDALCVDYDGVYMDYSRQQMTMETRTLLIELAKRTQVGEKVAAMARGEKINHTEGRAVLHMATRAGREESVVVDGVDVVRQVHRVLDKVKAFSEGVRQGTIRGATGKRIRNIVAVGIGGSYLGPACIHEVFKTEEEGSQSCRDFRLRFLSNVDPVDVARAQEKLDPEETLVVVVSKSFATAETMLNARTMRQWLWDGMGTHPDVCAKHMAACASASATQLVEAFGIPGERLFEFWDWVGGRYSVCASPGALPISLKFGFSVFEKFLAGARSMDRHFLTAPFEKNLPVLMGLLGVWNMSFLGYRCRTIIPYAEAMMKFPAHIQQVDMESNGKHVTVDGEEINYDIGEIDFGEPGTNGQHSFFQLLHMGQVVPVDFIGFAESQKALHVAGEELSSHDELMCNFFAQPDALAVGKTGAELLAEGIPPDHVPHRTFKGNRPSLSLLLPRLNAYSMGQLLALYEHRTAVQGFVWHVNSFDQWGVELGKQLAKSVREEMKLARTGQAPNLHALVPATARILQRYWRGGGGKGGKERSLGARRVWGKAGRNGRGSGM</sequence>
<dbReference type="InterPro" id="IPR018189">
    <property type="entry name" value="Phosphoglucose_isomerase_CS"/>
</dbReference>
<evidence type="ECO:0000256" key="9">
    <source>
        <dbReference type="ARBA" id="ARBA00022679"/>
    </source>
</evidence>
<dbReference type="GO" id="GO:0006094">
    <property type="term" value="P:gluconeogenesis"/>
    <property type="evidence" value="ECO:0007669"/>
    <property type="project" value="UniProtKB-KW"/>
</dbReference>
<dbReference type="GO" id="GO:0048029">
    <property type="term" value="F:monosaccharide binding"/>
    <property type="evidence" value="ECO:0007669"/>
    <property type="project" value="TreeGrafter"/>
</dbReference>
<dbReference type="InterPro" id="IPR002587">
    <property type="entry name" value="Myo-inos-1-P_Synthase"/>
</dbReference>
<evidence type="ECO:0000256" key="1">
    <source>
        <dbReference type="ARBA" id="ARBA00000113"/>
    </source>
</evidence>
<dbReference type="InterPro" id="IPR035482">
    <property type="entry name" value="SIS_PGI_2"/>
</dbReference>
<evidence type="ECO:0000259" key="16">
    <source>
        <dbReference type="Pfam" id="PF00294"/>
    </source>
</evidence>
<dbReference type="Gene3D" id="3.40.50.720">
    <property type="entry name" value="NAD(P)-binding Rossmann-like Domain"/>
    <property type="match status" value="1"/>
</dbReference>
<dbReference type="InterPro" id="IPR011611">
    <property type="entry name" value="PfkB_dom"/>
</dbReference>
<evidence type="ECO:0000259" key="17">
    <source>
        <dbReference type="Pfam" id="PF01658"/>
    </source>
</evidence>
<dbReference type="Gene3D" id="3.40.50.10490">
    <property type="entry name" value="Glucose-6-phosphate isomerase like protein, domain 1"/>
    <property type="match status" value="2"/>
</dbReference>
<evidence type="ECO:0000256" key="12">
    <source>
        <dbReference type="ARBA" id="ARBA00023235"/>
    </source>
</evidence>
<evidence type="ECO:0000256" key="13">
    <source>
        <dbReference type="ARBA" id="ARBA00029321"/>
    </source>
</evidence>
<dbReference type="InterPro" id="IPR046348">
    <property type="entry name" value="SIS_dom_sf"/>
</dbReference>
<dbReference type="Pfam" id="PF07994">
    <property type="entry name" value="NAD_binding_5"/>
    <property type="match status" value="1"/>
</dbReference>
<comment type="cofactor">
    <cofactor evidence="2">
        <name>NAD(+)</name>
        <dbReference type="ChEBI" id="CHEBI:57540"/>
    </cofactor>
</comment>
<dbReference type="GO" id="GO:0005829">
    <property type="term" value="C:cytosol"/>
    <property type="evidence" value="ECO:0007669"/>
    <property type="project" value="TreeGrafter"/>
</dbReference>
<dbReference type="InterPro" id="IPR036291">
    <property type="entry name" value="NAD(P)-bd_dom_sf"/>
</dbReference>
<dbReference type="PROSITE" id="PS51463">
    <property type="entry name" value="P_GLUCOSE_ISOMERASE_3"/>
    <property type="match status" value="1"/>
</dbReference>
<dbReference type="CDD" id="cd05016">
    <property type="entry name" value="SIS_PGI_2"/>
    <property type="match status" value="1"/>
</dbReference>
<dbReference type="UniPathway" id="UPA00823">
    <property type="reaction ID" value="UER00787"/>
</dbReference>
<dbReference type="InterPro" id="IPR001672">
    <property type="entry name" value="G6P_Isomerase"/>
</dbReference>
<evidence type="ECO:0000256" key="2">
    <source>
        <dbReference type="ARBA" id="ARBA00001911"/>
    </source>
</evidence>
<feature type="compositionally biased region" description="Polar residues" evidence="15">
    <location>
        <begin position="1046"/>
        <end position="1055"/>
    </location>
</feature>
<dbReference type="GO" id="GO:0051156">
    <property type="term" value="P:glucose 6-phosphate metabolic process"/>
    <property type="evidence" value="ECO:0007669"/>
    <property type="project" value="TreeGrafter"/>
</dbReference>
<dbReference type="Pfam" id="PF00342">
    <property type="entry name" value="PGI"/>
    <property type="match status" value="1"/>
</dbReference>
<dbReference type="SUPFAM" id="SSF53613">
    <property type="entry name" value="Ribokinase-like"/>
    <property type="match status" value="1"/>
</dbReference>
<dbReference type="Gene3D" id="1.10.1390.10">
    <property type="match status" value="1"/>
</dbReference>
<evidence type="ECO:0000256" key="15">
    <source>
        <dbReference type="SAM" id="MobiDB-lite"/>
    </source>
</evidence>
<evidence type="ECO:0000256" key="14">
    <source>
        <dbReference type="RuleBase" id="RU000612"/>
    </source>
</evidence>
<accession>W7U929</accession>
<evidence type="ECO:0000256" key="6">
    <source>
        <dbReference type="ARBA" id="ARBA00010813"/>
    </source>
</evidence>
<feature type="compositionally biased region" description="Low complexity" evidence="15">
    <location>
        <begin position="1023"/>
        <end position="1040"/>
    </location>
</feature>
<comment type="catalytic activity">
    <reaction evidence="13 14">
        <text>alpha-D-glucose 6-phosphate = beta-D-fructose 6-phosphate</text>
        <dbReference type="Rhea" id="RHEA:11816"/>
        <dbReference type="ChEBI" id="CHEBI:57634"/>
        <dbReference type="ChEBI" id="CHEBI:58225"/>
        <dbReference type="EC" id="5.3.1.9"/>
    </reaction>
</comment>
<dbReference type="Pfam" id="PF01658">
    <property type="entry name" value="Inos-1-P_synth"/>
    <property type="match status" value="1"/>
</dbReference>
<dbReference type="SUPFAM" id="SSF51735">
    <property type="entry name" value="NAD(P)-binding Rossmann-fold domains"/>
    <property type="match status" value="1"/>
</dbReference>
<dbReference type="GO" id="GO:0004512">
    <property type="term" value="F:inositol-3-phosphate synthase activity"/>
    <property type="evidence" value="ECO:0007669"/>
    <property type="project" value="UniProtKB-EC"/>
</dbReference>
<dbReference type="CDD" id="cd05015">
    <property type="entry name" value="SIS_PGI_1"/>
    <property type="match status" value="1"/>
</dbReference>
<keyword evidence="10" id="KW-0418">Kinase</keyword>
<feature type="compositionally biased region" description="Basic residues" evidence="15">
    <location>
        <begin position="950"/>
        <end position="959"/>
    </location>
</feature>
<dbReference type="PANTHER" id="PTHR11469">
    <property type="entry name" value="GLUCOSE-6-PHOSPHATE ISOMERASE"/>
    <property type="match status" value="1"/>
</dbReference>
<feature type="domain" description="Myo-inositol-1-phosphate synthase GAPDH-like" evidence="17">
    <location>
        <begin position="262"/>
        <end position="365"/>
    </location>
</feature>
<dbReference type="InterPro" id="IPR002173">
    <property type="entry name" value="Carboh/pur_kinase_PfkB_CS"/>
</dbReference>
<dbReference type="PRINTS" id="PR00662">
    <property type="entry name" value="G6PISOMERASE"/>
</dbReference>
<dbReference type="GO" id="GO:0006021">
    <property type="term" value="P:inositol biosynthetic process"/>
    <property type="evidence" value="ECO:0007669"/>
    <property type="project" value="UniProtKB-UniPathway"/>
</dbReference>
<comment type="pathway">
    <text evidence="4">Polyol metabolism; myo-inositol biosynthesis; myo-inositol from D-glucose 6-phosphate: step 1/2.</text>
</comment>
<dbReference type="InterPro" id="IPR023096">
    <property type="entry name" value="G6P_Isomerase_C"/>
</dbReference>
<dbReference type="Gene3D" id="3.40.1190.20">
    <property type="match status" value="1"/>
</dbReference>
<name>W7U929_9STRA</name>
<proteinExistence type="inferred from homology"/>
<dbReference type="PROSITE" id="PS00174">
    <property type="entry name" value="P_GLUCOSE_ISOMERASE_2"/>
    <property type="match status" value="1"/>
</dbReference>
<dbReference type="UniPathway" id="UPA00109">
    <property type="reaction ID" value="UER00181"/>
</dbReference>
<keyword evidence="11 14" id="KW-0324">Glycolysis</keyword>
<dbReference type="HAMAP" id="MF_00473">
    <property type="entry name" value="G6P_isomerase"/>
    <property type="match status" value="1"/>
</dbReference>
<evidence type="ECO:0000256" key="7">
    <source>
        <dbReference type="ARBA" id="ARBA00022432"/>
    </source>
</evidence>
<evidence type="ECO:0000256" key="4">
    <source>
        <dbReference type="ARBA" id="ARBA00005117"/>
    </source>
</evidence>
<dbReference type="EMBL" id="AZIL01000166">
    <property type="protein sequence ID" value="EWM29429.1"/>
    <property type="molecule type" value="Genomic_DNA"/>
</dbReference>
<evidence type="ECO:0000256" key="10">
    <source>
        <dbReference type="ARBA" id="ARBA00022777"/>
    </source>
</evidence>
<reference evidence="18 19" key="1">
    <citation type="journal article" date="2014" name="Mol. Plant">
        <title>Chromosome Scale Genome Assembly and Transcriptome Profiling of Nannochloropsis gaditana in Nitrogen Depletion.</title>
        <authorList>
            <person name="Corteggiani Carpinelli E."/>
            <person name="Telatin A."/>
            <person name="Vitulo N."/>
            <person name="Forcato C."/>
            <person name="D'Angelo M."/>
            <person name="Schiavon R."/>
            <person name="Vezzi A."/>
            <person name="Giacometti G.M."/>
            <person name="Morosinotto T."/>
            <person name="Valle G."/>
        </authorList>
    </citation>
    <scope>NUCLEOTIDE SEQUENCE [LARGE SCALE GENOMIC DNA]</scope>
    <source>
        <strain evidence="18 19">B-31</strain>
    </source>
</reference>
<keyword evidence="8" id="KW-0398">Inositol biosynthesis</keyword>
<keyword evidence="12 14" id="KW-0413">Isomerase</keyword>
<evidence type="ECO:0000256" key="11">
    <source>
        <dbReference type="ARBA" id="ARBA00023152"/>
    </source>
</evidence>
<keyword evidence="19" id="KW-1185">Reference proteome</keyword>
<dbReference type="NCBIfam" id="NF001211">
    <property type="entry name" value="PRK00179.1"/>
    <property type="match status" value="1"/>
</dbReference>
<dbReference type="InterPro" id="IPR013021">
    <property type="entry name" value="Myo-inos-1-P_Synthase_GAPDH"/>
</dbReference>
<keyword evidence="7 14" id="KW-0312">Gluconeogenesis</keyword>
<dbReference type="SUPFAM" id="SSF55347">
    <property type="entry name" value="Glyceraldehyde-3-phosphate dehydrogenase-like, C-terminal domain"/>
    <property type="match status" value="1"/>
</dbReference>
<dbReference type="GO" id="GO:0097367">
    <property type="term" value="F:carbohydrate derivative binding"/>
    <property type="evidence" value="ECO:0007669"/>
    <property type="project" value="InterPro"/>
</dbReference>
<protein>
    <recommendedName>
        <fullName evidence="14">Glucose-6-phosphate isomerase</fullName>
        <ecNumber evidence="14">5.3.1.9</ecNumber>
    </recommendedName>
</protein>
<comment type="caution">
    <text evidence="18">The sequence shown here is derived from an EMBL/GenBank/DDBJ whole genome shotgun (WGS) entry which is preliminary data.</text>
</comment>
<comment type="similarity">
    <text evidence="5 14">Belongs to the GPI family.</text>
</comment>
<dbReference type="InterPro" id="IPR035476">
    <property type="entry name" value="SIS_PGI_1"/>
</dbReference>
<feature type="domain" description="Carbohydrate kinase PfkB" evidence="16">
    <location>
        <begin position="685"/>
        <end position="832"/>
    </location>
</feature>